<dbReference type="InterPro" id="IPR002372">
    <property type="entry name" value="PQQ_rpt_dom"/>
</dbReference>
<feature type="compositionally biased region" description="Basic and acidic residues" evidence="1">
    <location>
        <begin position="9"/>
        <end position="20"/>
    </location>
</feature>
<feature type="domain" description="Pyrrolo-quinoline quinone repeat" evidence="2">
    <location>
        <begin position="208"/>
        <end position="270"/>
    </location>
</feature>
<dbReference type="Gene3D" id="2.130.10.10">
    <property type="entry name" value="YVTN repeat-like/Quinoprotein amine dehydrogenase"/>
    <property type="match status" value="1"/>
</dbReference>
<dbReference type="InterPro" id="IPR011047">
    <property type="entry name" value="Quinoprotein_ADH-like_sf"/>
</dbReference>
<gene>
    <name evidence="3" type="ORF">METZ01_LOCUS419965</name>
</gene>
<dbReference type="EMBL" id="UINC01165619">
    <property type="protein sequence ID" value="SVD67111.1"/>
    <property type="molecule type" value="Genomic_DNA"/>
</dbReference>
<evidence type="ECO:0000313" key="3">
    <source>
        <dbReference type="EMBL" id="SVD67111.1"/>
    </source>
</evidence>
<feature type="region of interest" description="Disordered" evidence="1">
    <location>
        <begin position="1"/>
        <end position="35"/>
    </location>
</feature>
<name>A0A382X9W8_9ZZZZ</name>
<dbReference type="InterPro" id="IPR015943">
    <property type="entry name" value="WD40/YVTN_repeat-like_dom_sf"/>
</dbReference>
<proteinExistence type="predicted"/>
<evidence type="ECO:0000259" key="2">
    <source>
        <dbReference type="Pfam" id="PF13360"/>
    </source>
</evidence>
<dbReference type="Pfam" id="PF13360">
    <property type="entry name" value="PQQ_2"/>
    <property type="match status" value="1"/>
</dbReference>
<feature type="non-terminal residue" evidence="3">
    <location>
        <position position="272"/>
    </location>
</feature>
<dbReference type="AlphaFoldDB" id="A0A382X9W8"/>
<accession>A0A382X9W8</accession>
<organism evidence="3">
    <name type="scientific">marine metagenome</name>
    <dbReference type="NCBI Taxonomy" id="408172"/>
    <lineage>
        <taxon>unclassified sequences</taxon>
        <taxon>metagenomes</taxon>
        <taxon>ecological metagenomes</taxon>
    </lineage>
</organism>
<sequence length="272" mass="29603">GDNMWILHGGKENTETKESTTRSPIQGSALDPKNGKVRRTFPAGLTHCFPPVATPRYVFAGVLDLTDMKTGDVLTNPITKANCSRENGWVPANGLIYTTPKHCTCWPMLRGFVAMASASPDRENPVNKPINQIKFPLVKGAASPDPNAKKLSNNDWPTYRSDRWRSGSSASAGPKTLKTKWSTKLADIGALPDGPIIQDWRENPFVKGPISAPTIANGRVFVARPDAHEVVALNAATGKQQWHFTARGRVDLPPTIYRGLALFGCHGGYVYA</sequence>
<dbReference type="SUPFAM" id="SSF50998">
    <property type="entry name" value="Quinoprotein alcohol dehydrogenase-like"/>
    <property type="match status" value="1"/>
</dbReference>
<evidence type="ECO:0000256" key="1">
    <source>
        <dbReference type="SAM" id="MobiDB-lite"/>
    </source>
</evidence>
<feature type="region of interest" description="Disordered" evidence="1">
    <location>
        <begin position="139"/>
        <end position="176"/>
    </location>
</feature>
<reference evidence="3" key="1">
    <citation type="submission" date="2018-05" db="EMBL/GenBank/DDBJ databases">
        <authorList>
            <person name="Lanie J.A."/>
            <person name="Ng W.-L."/>
            <person name="Kazmierczak K.M."/>
            <person name="Andrzejewski T.M."/>
            <person name="Davidsen T.M."/>
            <person name="Wayne K.J."/>
            <person name="Tettelin H."/>
            <person name="Glass J.I."/>
            <person name="Rusch D."/>
            <person name="Podicherti R."/>
            <person name="Tsui H.-C.T."/>
            <person name="Winkler M.E."/>
        </authorList>
    </citation>
    <scope>NUCLEOTIDE SEQUENCE</scope>
</reference>
<protein>
    <recommendedName>
        <fullName evidence="2">Pyrrolo-quinoline quinone repeat domain-containing protein</fullName>
    </recommendedName>
</protein>
<feature type="non-terminal residue" evidence="3">
    <location>
        <position position="1"/>
    </location>
</feature>